<dbReference type="GO" id="GO:0032299">
    <property type="term" value="C:ribonuclease H2 complex"/>
    <property type="evidence" value="ECO:0007669"/>
    <property type="project" value="TreeGrafter"/>
</dbReference>
<evidence type="ECO:0000256" key="14">
    <source>
        <dbReference type="HAMAP-Rule" id="MF_00052"/>
    </source>
</evidence>
<keyword evidence="13 14" id="KW-0464">Manganese</keyword>
<dbReference type="PANTHER" id="PTHR10954:SF18">
    <property type="entry name" value="RIBONUCLEASE HII"/>
    <property type="match status" value="1"/>
</dbReference>
<evidence type="ECO:0000256" key="15">
    <source>
        <dbReference type="PROSITE-ProRule" id="PRU01319"/>
    </source>
</evidence>
<dbReference type="GO" id="GO:0030145">
    <property type="term" value="F:manganese ion binding"/>
    <property type="evidence" value="ECO:0007669"/>
    <property type="project" value="UniProtKB-UniRule"/>
</dbReference>
<sequence length="203" mass="22562">MLDIENKLHNEGYKLIACIDEVGRGCLAGDVIACAIIMPEGLMINGVDDSKKLTAKKREKLYYDIIENSIAVGIGQVDSKIIDEINIKESAKLAMKKAVLNLKDKNNEQVIPDYLLIDAERVSLDIPQTSLIKGDAKSHGIACASIIAKVYRDRLCQIWDKQFPGYKINKNKGYGTKEHREAIKQIGPSPIHRISFLGNILSK</sequence>
<dbReference type="NCBIfam" id="NF000594">
    <property type="entry name" value="PRK00015.1-1"/>
    <property type="match status" value="1"/>
</dbReference>
<dbReference type="PROSITE" id="PS51975">
    <property type="entry name" value="RNASE_H_2"/>
    <property type="match status" value="1"/>
</dbReference>
<evidence type="ECO:0000313" key="19">
    <source>
        <dbReference type="Proteomes" id="UP000294567"/>
    </source>
</evidence>
<dbReference type="GO" id="GO:0006298">
    <property type="term" value="P:mismatch repair"/>
    <property type="evidence" value="ECO:0007669"/>
    <property type="project" value="TreeGrafter"/>
</dbReference>
<keyword evidence="10 14" id="KW-0479">Metal-binding</keyword>
<evidence type="ECO:0000256" key="4">
    <source>
        <dbReference type="ARBA" id="ARBA00004496"/>
    </source>
</evidence>
<dbReference type="RefSeq" id="WP_132027197.1">
    <property type="nucleotide sequence ID" value="NZ_CP068564.1"/>
</dbReference>
<evidence type="ECO:0000256" key="3">
    <source>
        <dbReference type="ARBA" id="ARBA00004065"/>
    </source>
</evidence>
<dbReference type="SUPFAM" id="SSF53098">
    <property type="entry name" value="Ribonuclease H-like"/>
    <property type="match status" value="1"/>
</dbReference>
<dbReference type="EC" id="3.1.26.4" evidence="6 14"/>
<comment type="cofactor">
    <cofactor evidence="14 15">
        <name>Mn(2+)</name>
        <dbReference type="ChEBI" id="CHEBI:29035"/>
    </cofactor>
    <cofactor evidence="14 15">
        <name>Mg(2+)</name>
        <dbReference type="ChEBI" id="CHEBI:18420"/>
    </cofactor>
    <text evidence="14 15">Manganese or magnesium. Binds 1 divalent metal ion per monomer in the absence of substrate. May bind a second metal ion after substrate binding.</text>
</comment>
<evidence type="ECO:0000256" key="5">
    <source>
        <dbReference type="ARBA" id="ARBA00007383"/>
    </source>
</evidence>
<feature type="binding site" evidence="14 15">
    <location>
        <position position="21"/>
    </location>
    <ligand>
        <name>a divalent metal cation</name>
        <dbReference type="ChEBI" id="CHEBI:60240"/>
    </ligand>
</feature>
<gene>
    <name evidence="14" type="primary">rnhB</name>
    <name evidence="18" type="ORF">EDD65_105113</name>
</gene>
<evidence type="ECO:0000256" key="7">
    <source>
        <dbReference type="ARBA" id="ARBA00019179"/>
    </source>
</evidence>
<evidence type="ECO:0000256" key="12">
    <source>
        <dbReference type="ARBA" id="ARBA00022801"/>
    </source>
</evidence>
<evidence type="ECO:0000256" key="11">
    <source>
        <dbReference type="ARBA" id="ARBA00022759"/>
    </source>
</evidence>
<comment type="function">
    <text evidence="3 14 16">Endonuclease that specifically degrades the RNA of RNA-DNA hybrids.</text>
</comment>
<keyword evidence="11 14" id="KW-0255">Endonuclease</keyword>
<keyword evidence="19" id="KW-1185">Reference proteome</keyword>
<evidence type="ECO:0000256" key="1">
    <source>
        <dbReference type="ARBA" id="ARBA00000077"/>
    </source>
</evidence>
<comment type="subcellular location">
    <subcellularLocation>
        <location evidence="4 14">Cytoplasm</location>
    </subcellularLocation>
</comment>
<dbReference type="InterPro" id="IPR012337">
    <property type="entry name" value="RNaseH-like_sf"/>
</dbReference>
<dbReference type="GO" id="GO:0004523">
    <property type="term" value="F:RNA-DNA hybrid ribonuclease activity"/>
    <property type="evidence" value="ECO:0007669"/>
    <property type="project" value="UniProtKB-UniRule"/>
</dbReference>
<keyword evidence="8 14" id="KW-0963">Cytoplasm</keyword>
<evidence type="ECO:0000259" key="17">
    <source>
        <dbReference type="PROSITE" id="PS51975"/>
    </source>
</evidence>
<feature type="binding site" evidence="14 15">
    <location>
        <position position="118"/>
    </location>
    <ligand>
        <name>a divalent metal cation</name>
        <dbReference type="ChEBI" id="CHEBI:60240"/>
    </ligand>
</feature>
<dbReference type="GO" id="GO:0003723">
    <property type="term" value="F:RNA binding"/>
    <property type="evidence" value="ECO:0007669"/>
    <property type="project" value="UniProtKB-UniRule"/>
</dbReference>
<dbReference type="InterPro" id="IPR022898">
    <property type="entry name" value="RNase_HII"/>
</dbReference>
<evidence type="ECO:0000256" key="2">
    <source>
        <dbReference type="ARBA" id="ARBA00001946"/>
    </source>
</evidence>
<dbReference type="InterPro" id="IPR024567">
    <property type="entry name" value="RNase_HII/HIII_dom"/>
</dbReference>
<reference evidence="18 19" key="1">
    <citation type="submission" date="2019-03" db="EMBL/GenBank/DDBJ databases">
        <title>Genomic Encyclopedia of Type Strains, Phase IV (KMG-IV): sequencing the most valuable type-strain genomes for metagenomic binning, comparative biology and taxonomic classification.</title>
        <authorList>
            <person name="Goeker M."/>
        </authorList>
    </citation>
    <scope>NUCLEOTIDE SEQUENCE [LARGE SCALE GENOMIC DNA]</scope>
    <source>
        <strain evidence="18 19">DSM 26752</strain>
    </source>
</reference>
<dbReference type="EMBL" id="SMAE01000005">
    <property type="protein sequence ID" value="TCS89639.1"/>
    <property type="molecule type" value="Genomic_DNA"/>
</dbReference>
<feature type="binding site" evidence="14 15">
    <location>
        <position position="20"/>
    </location>
    <ligand>
        <name>a divalent metal cation</name>
        <dbReference type="ChEBI" id="CHEBI:60240"/>
    </ligand>
</feature>
<evidence type="ECO:0000256" key="8">
    <source>
        <dbReference type="ARBA" id="ARBA00022490"/>
    </source>
</evidence>
<dbReference type="HAMAP" id="MF_00052_B">
    <property type="entry name" value="RNase_HII_B"/>
    <property type="match status" value="1"/>
</dbReference>
<keyword evidence="12 14" id="KW-0378">Hydrolase</keyword>
<dbReference type="Gene3D" id="3.30.420.10">
    <property type="entry name" value="Ribonuclease H-like superfamily/Ribonuclease H"/>
    <property type="match status" value="1"/>
</dbReference>
<evidence type="ECO:0000256" key="13">
    <source>
        <dbReference type="ARBA" id="ARBA00023211"/>
    </source>
</evidence>
<comment type="similarity">
    <text evidence="5 14 16">Belongs to the RNase HII family.</text>
</comment>
<dbReference type="Pfam" id="PF01351">
    <property type="entry name" value="RNase_HII"/>
    <property type="match status" value="1"/>
</dbReference>
<dbReference type="PANTHER" id="PTHR10954">
    <property type="entry name" value="RIBONUCLEASE H2 SUBUNIT A"/>
    <property type="match status" value="1"/>
</dbReference>
<dbReference type="InterPro" id="IPR036397">
    <property type="entry name" value="RNaseH_sf"/>
</dbReference>
<organism evidence="18 19">
    <name type="scientific">Keratinibaculum paraultunense</name>
    <dbReference type="NCBI Taxonomy" id="1278232"/>
    <lineage>
        <taxon>Bacteria</taxon>
        <taxon>Bacillati</taxon>
        <taxon>Bacillota</taxon>
        <taxon>Tissierellia</taxon>
        <taxon>Tissierellales</taxon>
        <taxon>Tepidimicrobiaceae</taxon>
        <taxon>Keratinibaculum</taxon>
    </lineage>
</organism>
<proteinExistence type="inferred from homology"/>
<evidence type="ECO:0000313" key="18">
    <source>
        <dbReference type="EMBL" id="TCS89639.1"/>
    </source>
</evidence>
<accession>A0A4R3KVI2</accession>
<evidence type="ECO:0000256" key="6">
    <source>
        <dbReference type="ARBA" id="ARBA00012180"/>
    </source>
</evidence>
<evidence type="ECO:0000256" key="9">
    <source>
        <dbReference type="ARBA" id="ARBA00022722"/>
    </source>
</evidence>
<dbReference type="AlphaFoldDB" id="A0A4R3KVI2"/>
<evidence type="ECO:0000256" key="16">
    <source>
        <dbReference type="RuleBase" id="RU003515"/>
    </source>
</evidence>
<dbReference type="OrthoDB" id="9803420at2"/>
<dbReference type="NCBIfam" id="NF000595">
    <property type="entry name" value="PRK00015.1-3"/>
    <property type="match status" value="1"/>
</dbReference>
<keyword evidence="9 14" id="KW-0540">Nuclease</keyword>
<feature type="domain" description="RNase H type-2" evidence="17">
    <location>
        <begin position="14"/>
        <end position="203"/>
    </location>
</feature>
<name>A0A4R3KVI2_9FIRM</name>
<dbReference type="GO" id="GO:0043137">
    <property type="term" value="P:DNA replication, removal of RNA primer"/>
    <property type="evidence" value="ECO:0007669"/>
    <property type="project" value="TreeGrafter"/>
</dbReference>
<comment type="catalytic activity">
    <reaction evidence="1 14 15 16">
        <text>Endonucleolytic cleavage to 5'-phosphomonoester.</text>
        <dbReference type="EC" id="3.1.26.4"/>
    </reaction>
</comment>
<dbReference type="GO" id="GO:0005737">
    <property type="term" value="C:cytoplasm"/>
    <property type="evidence" value="ECO:0007669"/>
    <property type="project" value="UniProtKB-SubCell"/>
</dbReference>
<dbReference type="Proteomes" id="UP000294567">
    <property type="component" value="Unassembled WGS sequence"/>
</dbReference>
<evidence type="ECO:0000256" key="10">
    <source>
        <dbReference type="ARBA" id="ARBA00022723"/>
    </source>
</evidence>
<dbReference type="CDD" id="cd07182">
    <property type="entry name" value="RNase_HII_bacteria_HII_like"/>
    <property type="match status" value="1"/>
</dbReference>
<comment type="cofactor">
    <cofactor evidence="2">
        <name>Mg(2+)</name>
        <dbReference type="ChEBI" id="CHEBI:18420"/>
    </cofactor>
</comment>
<protein>
    <recommendedName>
        <fullName evidence="7 14">Ribonuclease HII</fullName>
        <shortName evidence="14">RNase HII</shortName>
        <ecNumber evidence="6 14">3.1.26.4</ecNumber>
    </recommendedName>
</protein>
<comment type="caution">
    <text evidence="18">The sequence shown here is derived from an EMBL/GenBank/DDBJ whole genome shotgun (WGS) entry which is preliminary data.</text>
</comment>
<dbReference type="InterPro" id="IPR001352">
    <property type="entry name" value="RNase_HII/HIII"/>
</dbReference>